<reference evidence="1 2" key="1">
    <citation type="submission" date="2016-10" db="EMBL/GenBank/DDBJ databases">
        <authorList>
            <person name="de Groot N.N."/>
        </authorList>
    </citation>
    <scope>NUCLEOTIDE SEQUENCE [LARGE SCALE GENOMIC DNA]</scope>
    <source>
        <strain evidence="1 2">DSM 23399</strain>
    </source>
</reference>
<name>A0A1I0Y1P3_9BACT</name>
<keyword evidence="2" id="KW-1185">Reference proteome</keyword>
<evidence type="ECO:0000313" key="1">
    <source>
        <dbReference type="EMBL" id="SFB07084.1"/>
    </source>
</evidence>
<proteinExistence type="predicted"/>
<dbReference type="RefSeq" id="WP_092895432.1">
    <property type="nucleotide sequence ID" value="NZ_FOKK01000004.1"/>
</dbReference>
<dbReference type="OrthoDB" id="9799921at2"/>
<dbReference type="SUPFAM" id="SSF52141">
    <property type="entry name" value="Uracil-DNA glycosylase-like"/>
    <property type="match status" value="1"/>
</dbReference>
<protein>
    <submittedName>
        <fullName evidence="1">G:T/U-mismatch repair DNA glycosylase</fullName>
    </submittedName>
</protein>
<dbReference type="Proteomes" id="UP000198790">
    <property type="component" value="Unassembled WGS sequence"/>
</dbReference>
<dbReference type="AlphaFoldDB" id="A0A1I0Y1P3"/>
<sequence length="200" mass="22754">MNSIHPYIPFIPAGATRLIIGTIPPARFCNQSSKKLYDTDVDFYYGSKDNAFWGLIGEVFCEHLERSNTTKAIEKRKSLLAAHGIGITDIISECSRENQSASDDKLDVISRKDLSILLIEHPSITTLIYTSEFVKIEVNKHFKSFHHIDKENKKKQSLKIDGKMYQVRILYSPSPSGLRNLGVDGLNKRLNQYKDFLFAD</sequence>
<dbReference type="Gene3D" id="3.40.470.10">
    <property type="entry name" value="Uracil-DNA glycosylase-like domain"/>
    <property type="match status" value="1"/>
</dbReference>
<dbReference type="STRING" id="237018.SAMN04489723_10461"/>
<dbReference type="InterPro" id="IPR036895">
    <property type="entry name" value="Uracil-DNA_glycosylase-like_sf"/>
</dbReference>
<gene>
    <name evidence="1" type="ORF">SAMN04489723_10461</name>
</gene>
<evidence type="ECO:0000313" key="2">
    <source>
        <dbReference type="Proteomes" id="UP000198790"/>
    </source>
</evidence>
<organism evidence="1 2">
    <name type="scientific">Algoriphagus aquimarinus</name>
    <dbReference type="NCBI Taxonomy" id="237018"/>
    <lineage>
        <taxon>Bacteria</taxon>
        <taxon>Pseudomonadati</taxon>
        <taxon>Bacteroidota</taxon>
        <taxon>Cytophagia</taxon>
        <taxon>Cytophagales</taxon>
        <taxon>Cyclobacteriaceae</taxon>
        <taxon>Algoriphagus</taxon>
    </lineage>
</organism>
<accession>A0A1I0Y1P3</accession>
<dbReference type="EMBL" id="FOKK01000004">
    <property type="protein sequence ID" value="SFB07084.1"/>
    <property type="molecule type" value="Genomic_DNA"/>
</dbReference>